<dbReference type="EMBL" id="FRBK01000017">
    <property type="protein sequence ID" value="SHM99647.1"/>
    <property type="molecule type" value="Genomic_DNA"/>
</dbReference>
<sequence>MDLTNLEEIERRLDAPLMESEKGRVQALIEDSSAVVSAYAGFVNGWPIGREIPKPIAIICRQVVLRCFSNPMGITSESMGDYSYRRSSNAVAGLQLTLDEKKQIDFAMNRAPVKSVRVGSGITWEDRFTWGAPVWAEEAP</sequence>
<dbReference type="Proteomes" id="UP000184388">
    <property type="component" value="Unassembled WGS sequence"/>
</dbReference>
<dbReference type="AlphaFoldDB" id="A0A9X8N4Y5"/>
<dbReference type="RefSeq" id="WP_073447704.1">
    <property type="nucleotide sequence ID" value="NZ_FRBK01000017.1"/>
</dbReference>
<accession>A0A9X8N4Y5</accession>
<evidence type="ECO:0000313" key="1">
    <source>
        <dbReference type="EMBL" id="SHM99647.1"/>
    </source>
</evidence>
<protein>
    <submittedName>
        <fullName evidence="1">Phage protein Gp19/Gp15/Gp42</fullName>
    </submittedName>
</protein>
<reference evidence="2" key="1">
    <citation type="submission" date="2016-11" db="EMBL/GenBank/DDBJ databases">
        <authorList>
            <person name="Jaros S."/>
            <person name="Januszkiewicz K."/>
            <person name="Wedrychowicz H."/>
        </authorList>
    </citation>
    <scope>NUCLEOTIDE SEQUENCE [LARGE SCALE GENOMIC DNA]</scope>
    <source>
        <strain evidence="2">CGMCC 4.3555</strain>
    </source>
</reference>
<evidence type="ECO:0000313" key="2">
    <source>
        <dbReference type="Proteomes" id="UP000184388"/>
    </source>
</evidence>
<comment type="caution">
    <text evidence="1">The sequence shown here is derived from an EMBL/GenBank/DDBJ whole genome shotgun (WGS) entry which is preliminary data.</text>
</comment>
<gene>
    <name evidence="1" type="ORF">SAMN05216268_11798</name>
</gene>
<organism evidence="1 2">
    <name type="scientific">Streptomyces yunnanensis</name>
    <dbReference type="NCBI Taxonomy" id="156453"/>
    <lineage>
        <taxon>Bacteria</taxon>
        <taxon>Bacillati</taxon>
        <taxon>Actinomycetota</taxon>
        <taxon>Actinomycetes</taxon>
        <taxon>Kitasatosporales</taxon>
        <taxon>Streptomycetaceae</taxon>
        <taxon>Streptomyces</taxon>
    </lineage>
</organism>
<proteinExistence type="predicted"/>
<name>A0A9X8N4Y5_9ACTN</name>